<evidence type="ECO:0000256" key="1">
    <source>
        <dbReference type="ARBA" id="ARBA00022801"/>
    </source>
</evidence>
<organism evidence="3 4">
    <name type="scientific">Microbotryum silenes-dioicae</name>
    <dbReference type="NCBI Taxonomy" id="796604"/>
    <lineage>
        <taxon>Eukaryota</taxon>
        <taxon>Fungi</taxon>
        <taxon>Dikarya</taxon>
        <taxon>Basidiomycota</taxon>
        <taxon>Pucciniomycotina</taxon>
        <taxon>Microbotryomycetes</taxon>
        <taxon>Microbotryales</taxon>
        <taxon>Microbotryaceae</taxon>
        <taxon>Microbotryum</taxon>
    </lineage>
</organism>
<feature type="domain" description="CN hydrolase" evidence="2">
    <location>
        <begin position="41"/>
        <end position="330"/>
    </location>
</feature>
<dbReference type="SUPFAM" id="SSF56317">
    <property type="entry name" value="Carbon-nitrogen hydrolase"/>
    <property type="match status" value="1"/>
</dbReference>
<sequence length="361" mass="39485">MLAHLSRATRKLPIVSFFHSHLSLPRTIASMAAPPIKGKSFRIALIQLGGVGPDKTANLERARVKISEAVKGGKEGRKPDMIVLPEIFNSPYATGSFRQYAERIAFDPSKPSSEQAETSLSESLSMLSQAAKDANAWLVGGSIPELAEDLRIYNSSPTFSPDGTLVALHRKVHLFDIDIPGGITFKESETLTGGDHVTIVQTGGQRFGKIAIGICYDLRFPELAMHAARQGCVAMIYPAAFNCTTGPLHWDLLQRARAVDNQFYIVMCSPARATDGDGYKAWGYSGVTDPMQVPSLLVIDVSLTNFSLRRGKIVAQMEEKEGILFADIDMDVINKARAGIPVTVQRRFDVYSDVTLRKQDS</sequence>
<dbReference type="AlphaFoldDB" id="A0A2X0LZX9"/>
<dbReference type="GO" id="GO:0006541">
    <property type="term" value="P:glutamine metabolic process"/>
    <property type="evidence" value="ECO:0007669"/>
    <property type="project" value="TreeGrafter"/>
</dbReference>
<dbReference type="STRING" id="796604.A0A2X0LZX9"/>
<reference evidence="3 4" key="1">
    <citation type="submission" date="2016-11" db="EMBL/GenBank/DDBJ databases">
        <authorList>
            <person name="Jaros S."/>
            <person name="Januszkiewicz K."/>
            <person name="Wedrychowicz H."/>
        </authorList>
    </citation>
    <scope>NUCLEOTIDE SEQUENCE [LARGE SCALE GENOMIC DNA]</scope>
</reference>
<dbReference type="GO" id="GO:0050152">
    <property type="term" value="F:omega-amidase activity"/>
    <property type="evidence" value="ECO:0007669"/>
    <property type="project" value="TreeGrafter"/>
</dbReference>
<keyword evidence="4" id="KW-1185">Reference proteome</keyword>
<dbReference type="InterPro" id="IPR003010">
    <property type="entry name" value="C-N_Hydrolase"/>
</dbReference>
<dbReference type="GO" id="GO:0006528">
    <property type="term" value="P:asparagine metabolic process"/>
    <property type="evidence" value="ECO:0007669"/>
    <property type="project" value="TreeGrafter"/>
</dbReference>
<accession>A0A2X0LZX9</accession>
<evidence type="ECO:0000313" key="4">
    <source>
        <dbReference type="Proteomes" id="UP000249464"/>
    </source>
</evidence>
<dbReference type="Proteomes" id="UP000249464">
    <property type="component" value="Unassembled WGS sequence"/>
</dbReference>
<dbReference type="Pfam" id="PF00795">
    <property type="entry name" value="CN_hydrolase"/>
    <property type="match status" value="1"/>
</dbReference>
<dbReference type="GO" id="GO:0006107">
    <property type="term" value="P:oxaloacetate metabolic process"/>
    <property type="evidence" value="ECO:0007669"/>
    <property type="project" value="TreeGrafter"/>
</dbReference>
<dbReference type="GO" id="GO:0005739">
    <property type="term" value="C:mitochondrion"/>
    <property type="evidence" value="ECO:0007669"/>
    <property type="project" value="TreeGrafter"/>
</dbReference>
<protein>
    <submittedName>
        <fullName evidence="3">BQ5605_C019g08856 protein</fullName>
    </submittedName>
</protein>
<gene>
    <name evidence="3" type="primary">BQ5605_C019g08856</name>
    <name evidence="3" type="ORF">BQ5605_C019G08856</name>
</gene>
<dbReference type="InterPro" id="IPR036526">
    <property type="entry name" value="C-N_Hydrolase_sf"/>
</dbReference>
<dbReference type="PANTHER" id="PTHR23088:SF30">
    <property type="entry name" value="OMEGA-AMIDASE NIT2"/>
    <property type="match status" value="1"/>
</dbReference>
<keyword evidence="1" id="KW-0378">Hydrolase</keyword>
<dbReference type="PANTHER" id="PTHR23088">
    <property type="entry name" value="NITRILASE-RELATED"/>
    <property type="match status" value="1"/>
</dbReference>
<dbReference type="CDD" id="cd07572">
    <property type="entry name" value="nit"/>
    <property type="match status" value="1"/>
</dbReference>
<name>A0A2X0LZX9_9BASI</name>
<dbReference type="PROSITE" id="PS50263">
    <property type="entry name" value="CN_HYDROLASE"/>
    <property type="match status" value="1"/>
</dbReference>
<dbReference type="EMBL" id="FQNC01000019">
    <property type="protein sequence ID" value="SGY22781.1"/>
    <property type="molecule type" value="Genomic_DNA"/>
</dbReference>
<dbReference type="Gene3D" id="3.60.110.10">
    <property type="entry name" value="Carbon-nitrogen hydrolase"/>
    <property type="match status" value="1"/>
</dbReference>
<dbReference type="InterPro" id="IPR045254">
    <property type="entry name" value="Nit1/2_C-N_Hydrolase"/>
</dbReference>
<dbReference type="InterPro" id="IPR001110">
    <property type="entry name" value="UPF0012_CS"/>
</dbReference>
<evidence type="ECO:0000313" key="3">
    <source>
        <dbReference type="EMBL" id="SGY22781.1"/>
    </source>
</evidence>
<evidence type="ECO:0000259" key="2">
    <source>
        <dbReference type="PROSITE" id="PS50263"/>
    </source>
</evidence>
<dbReference type="PROSITE" id="PS01227">
    <property type="entry name" value="UPF0012"/>
    <property type="match status" value="1"/>
</dbReference>
<proteinExistence type="predicted"/>